<evidence type="ECO:0000313" key="8">
    <source>
        <dbReference type="Proteomes" id="UP001306950"/>
    </source>
</evidence>
<dbReference type="EMBL" id="JAZHPZ010000001">
    <property type="protein sequence ID" value="MEF2964944.1"/>
    <property type="molecule type" value="Genomic_DNA"/>
</dbReference>
<dbReference type="SUPFAM" id="SSF51126">
    <property type="entry name" value="Pectin lyase-like"/>
    <property type="match status" value="1"/>
</dbReference>
<evidence type="ECO:0000256" key="2">
    <source>
        <dbReference type="ARBA" id="ARBA00022801"/>
    </source>
</evidence>
<dbReference type="InterPro" id="IPR033131">
    <property type="entry name" value="Pectinesterase_Asp_AS"/>
</dbReference>
<dbReference type="InterPro" id="IPR000070">
    <property type="entry name" value="Pectinesterase_cat"/>
</dbReference>
<protein>
    <recommendedName>
        <fullName evidence="5">Pectinesterase</fullName>
        <ecNumber evidence="5">3.1.1.11</ecNumber>
    </recommendedName>
</protein>
<feature type="active site" evidence="4">
    <location>
        <position position="177"/>
    </location>
</feature>
<dbReference type="Pfam" id="PF01095">
    <property type="entry name" value="Pectinesterase"/>
    <property type="match status" value="2"/>
</dbReference>
<dbReference type="RefSeq" id="WP_331845268.1">
    <property type="nucleotide sequence ID" value="NZ_JAZHPZ010000001.1"/>
</dbReference>
<evidence type="ECO:0000259" key="6">
    <source>
        <dbReference type="Pfam" id="PF01095"/>
    </source>
</evidence>
<dbReference type="PANTHER" id="PTHR31321">
    <property type="entry name" value="ACYL-COA THIOESTER HYDROLASE YBHC-RELATED"/>
    <property type="match status" value="1"/>
</dbReference>
<evidence type="ECO:0000256" key="1">
    <source>
        <dbReference type="ARBA" id="ARBA00008891"/>
    </source>
</evidence>
<comment type="catalytic activity">
    <reaction evidence="5">
        <text>[(1-&gt;4)-alpha-D-galacturonosyl methyl ester](n) + n H2O = [(1-&gt;4)-alpha-D-galacturonosyl](n) + n methanol + n H(+)</text>
        <dbReference type="Rhea" id="RHEA:22380"/>
        <dbReference type="Rhea" id="RHEA-COMP:14570"/>
        <dbReference type="Rhea" id="RHEA-COMP:14573"/>
        <dbReference type="ChEBI" id="CHEBI:15377"/>
        <dbReference type="ChEBI" id="CHEBI:15378"/>
        <dbReference type="ChEBI" id="CHEBI:17790"/>
        <dbReference type="ChEBI" id="CHEBI:140522"/>
        <dbReference type="ChEBI" id="CHEBI:140523"/>
        <dbReference type="EC" id="3.1.1.11"/>
    </reaction>
</comment>
<evidence type="ECO:0000256" key="5">
    <source>
        <dbReference type="RuleBase" id="RU000589"/>
    </source>
</evidence>
<name>A0ABU7VMF2_9BACL</name>
<keyword evidence="8" id="KW-1185">Reference proteome</keyword>
<gene>
    <name evidence="7" type="ORF">V3851_03800</name>
</gene>
<dbReference type="InterPro" id="IPR012334">
    <property type="entry name" value="Pectin_lyas_fold"/>
</dbReference>
<feature type="domain" description="Pectinesterase catalytic" evidence="6">
    <location>
        <begin position="2"/>
        <end position="137"/>
    </location>
</feature>
<comment type="caution">
    <text evidence="7">The sequence shown here is derived from an EMBL/GenBank/DDBJ whole genome shotgun (WGS) entry which is preliminary data.</text>
</comment>
<accession>A0ABU7VMF2</accession>
<evidence type="ECO:0000256" key="3">
    <source>
        <dbReference type="ARBA" id="ARBA00023085"/>
    </source>
</evidence>
<comment type="similarity">
    <text evidence="1">Belongs to the pectinesterase family.</text>
</comment>
<dbReference type="PROSITE" id="PS00503">
    <property type="entry name" value="PECTINESTERASE_2"/>
    <property type="match status" value="1"/>
</dbReference>
<reference evidence="7 8" key="1">
    <citation type="submission" date="2024-02" db="EMBL/GenBank/DDBJ databases">
        <title>A nitrogen-fixing paenibacillus bacterium.</title>
        <authorList>
            <person name="Zhang W.L."/>
            <person name="Chen S.F."/>
        </authorList>
    </citation>
    <scope>NUCLEOTIDE SEQUENCE [LARGE SCALE GENOMIC DNA]</scope>
    <source>
        <strain evidence="7 8">M1</strain>
    </source>
</reference>
<evidence type="ECO:0000313" key="7">
    <source>
        <dbReference type="EMBL" id="MEF2964944.1"/>
    </source>
</evidence>
<dbReference type="Proteomes" id="UP001306950">
    <property type="component" value="Unassembled WGS sequence"/>
</dbReference>
<dbReference type="PANTHER" id="PTHR31321:SF57">
    <property type="entry name" value="PECTINESTERASE 53-RELATED"/>
    <property type="match status" value="1"/>
</dbReference>
<evidence type="ECO:0000256" key="4">
    <source>
        <dbReference type="PROSITE-ProRule" id="PRU10040"/>
    </source>
</evidence>
<keyword evidence="2 5" id="KW-0378">Hydrolase</keyword>
<dbReference type="EC" id="3.1.1.11" evidence="5"/>
<keyword evidence="3 5" id="KW-0063">Aspartyl esterase</keyword>
<proteinExistence type="inferred from homology"/>
<organism evidence="7 8">
    <name type="scientific">Paenibacillus haidiansis</name>
    <dbReference type="NCBI Taxonomy" id="1574488"/>
    <lineage>
        <taxon>Bacteria</taxon>
        <taxon>Bacillati</taxon>
        <taxon>Bacillota</taxon>
        <taxon>Bacilli</taxon>
        <taxon>Bacillales</taxon>
        <taxon>Paenibacillaceae</taxon>
        <taxon>Paenibacillus</taxon>
    </lineage>
</organism>
<dbReference type="Gene3D" id="2.160.20.10">
    <property type="entry name" value="Single-stranded right-handed beta-helix, Pectin lyase-like"/>
    <property type="match status" value="1"/>
</dbReference>
<sequence>MLVGQESLCDFATIQAAVDALERLPSEEPAEIHILSGVYEESVRIYRSNLSLVGIGQVEIVMNRYARERDEHGNEIGTFATPTLFLGGSRLLVENIIIANTAGQGEKIGQALAVYAHCDLTVFRNCTLKGHQDTLFTGPLPPSPKRPTSKFGGVPLRERHARFRQLYQNCRIEGTVDFIFGGATAYFEQCEIRSLCRVEEGAVRPAYITAASTPQEQAYGYVFRDCYLTAAEDVPEASVYLGRPWREFAKTAFVHCRTGGHIHPVGWDNWNNPANERTVRYGEYGVKNAAELKGQRAPWTECTVEAGDMWSKEQVFGGISFFETGKLIFD</sequence>
<dbReference type="InterPro" id="IPR011050">
    <property type="entry name" value="Pectin_lyase_fold/virulence"/>
</dbReference>
<feature type="domain" description="Pectinesterase catalytic" evidence="6">
    <location>
        <begin position="163"/>
        <end position="305"/>
    </location>
</feature>
<comment type="pathway">
    <text evidence="5">Glycan metabolism; pectin degradation; 2-dehydro-3-deoxy-D-gluconate from pectin: step 1/5.</text>
</comment>